<keyword evidence="9" id="KW-1185">Reference proteome</keyword>
<comment type="subcellular location">
    <subcellularLocation>
        <location evidence="1">Membrane</location>
        <topology evidence="1">Multi-pass membrane protein</topology>
    </subcellularLocation>
</comment>
<evidence type="ECO:0000256" key="2">
    <source>
        <dbReference type="ARBA" id="ARBA00010992"/>
    </source>
</evidence>
<feature type="transmembrane region" description="Helical" evidence="7">
    <location>
        <begin position="128"/>
        <end position="149"/>
    </location>
</feature>
<dbReference type="Proteomes" id="UP001147746">
    <property type="component" value="Unassembled WGS sequence"/>
</dbReference>
<dbReference type="PROSITE" id="PS00216">
    <property type="entry name" value="SUGAR_TRANSPORT_1"/>
    <property type="match status" value="1"/>
</dbReference>
<dbReference type="InterPro" id="IPR005829">
    <property type="entry name" value="Sugar_transporter_CS"/>
</dbReference>
<evidence type="ECO:0000256" key="7">
    <source>
        <dbReference type="SAM" id="Phobius"/>
    </source>
</evidence>
<keyword evidence="5 7" id="KW-1133">Transmembrane helix</keyword>
<dbReference type="PANTHER" id="PTHR23508">
    <property type="entry name" value="CARBOXYLIC ACID TRANSPORTER PROTEIN HOMOLOG"/>
    <property type="match status" value="1"/>
</dbReference>
<evidence type="ECO:0000256" key="6">
    <source>
        <dbReference type="ARBA" id="ARBA00023136"/>
    </source>
</evidence>
<evidence type="ECO:0000256" key="4">
    <source>
        <dbReference type="ARBA" id="ARBA00022692"/>
    </source>
</evidence>
<feature type="transmembrane region" description="Helical" evidence="7">
    <location>
        <begin position="35"/>
        <end position="55"/>
    </location>
</feature>
<keyword evidence="4 7" id="KW-0812">Transmembrane</keyword>
<feature type="transmembrane region" description="Helical" evidence="7">
    <location>
        <begin position="326"/>
        <end position="349"/>
    </location>
</feature>
<dbReference type="Gene3D" id="1.20.1250.20">
    <property type="entry name" value="MFS general substrate transporter like domains"/>
    <property type="match status" value="1"/>
</dbReference>
<feature type="transmembrane region" description="Helical" evidence="7">
    <location>
        <begin position="422"/>
        <end position="442"/>
    </location>
</feature>
<protein>
    <submittedName>
        <fullName evidence="8">Uncharacterized protein</fullName>
    </submittedName>
</protein>
<feature type="transmembrane region" description="Helical" evidence="7">
    <location>
        <begin position="170"/>
        <end position="194"/>
    </location>
</feature>
<organism evidence="8 9">
    <name type="scientific">Penicillium atrosanguineum</name>
    <dbReference type="NCBI Taxonomy" id="1132637"/>
    <lineage>
        <taxon>Eukaryota</taxon>
        <taxon>Fungi</taxon>
        <taxon>Dikarya</taxon>
        <taxon>Ascomycota</taxon>
        <taxon>Pezizomycotina</taxon>
        <taxon>Eurotiomycetes</taxon>
        <taxon>Eurotiomycetidae</taxon>
        <taxon>Eurotiales</taxon>
        <taxon>Aspergillaceae</taxon>
        <taxon>Penicillium</taxon>
    </lineage>
</organism>
<feature type="transmembrane region" description="Helical" evidence="7">
    <location>
        <begin position="206"/>
        <end position="224"/>
    </location>
</feature>
<dbReference type="GO" id="GO:0046943">
    <property type="term" value="F:carboxylic acid transmembrane transporter activity"/>
    <property type="evidence" value="ECO:0007669"/>
    <property type="project" value="TreeGrafter"/>
</dbReference>
<keyword evidence="3" id="KW-0813">Transport</keyword>
<sequence length="487" mass="52655">MSPLALKVMDDTVTRVEASATPPAKRTRHTSYLDVLVQGVALFSDGYNIQVVGYMLTVLAKLYPKETTADVKTRLSNSILIGDIFGMLLFGYCIDRFGRRLGVILTTLFLVLGITIATASHGGTVQGMYWMMVVGRGVAGVGAGGEYAVCTSQALECADGSERLRKKRGMLVAVSTNAAIIAGFVASSIVSIIVVKAYNGHPSDGIWRICFGIGIILPLTIFLFRMRLLDSTQYDKHAIQHKIPYKLALKYYWKPLIGTCTAWFLYDVIIYPFNLLAPTLVAGFSSNTSLLQTIGWSALINSFALPGAFIGALLMDRIGRKQTYALGWAIAAVFGFIIGGAMFKLQHIFPLFVVLYGLMQTCLALGPGDCNFLVSSESFPTPLRGHFLGFAAAIGKVGAAVGTSALTPVVSSFETKMEGQRALFLIGSAISVLGTLVVWFLIPGHPDALDDEDVKFRRYLEDNGYDTSHMGLKSEKNIESSVTGTGE</sequence>
<reference evidence="8" key="2">
    <citation type="journal article" date="2023" name="IMA Fungus">
        <title>Comparative genomic study of the Penicillium genus elucidates a diverse pangenome and 15 lateral gene transfer events.</title>
        <authorList>
            <person name="Petersen C."/>
            <person name="Sorensen T."/>
            <person name="Nielsen M.R."/>
            <person name="Sondergaard T.E."/>
            <person name="Sorensen J.L."/>
            <person name="Fitzpatrick D.A."/>
            <person name="Frisvad J.C."/>
            <person name="Nielsen K.L."/>
        </authorList>
    </citation>
    <scope>NUCLEOTIDE SEQUENCE</scope>
    <source>
        <strain evidence="8">IBT 21472</strain>
    </source>
</reference>
<dbReference type="PANTHER" id="PTHR23508:SF10">
    <property type="entry name" value="CARBOXYLIC ACID TRANSPORTER PROTEIN HOMOLOG"/>
    <property type="match status" value="1"/>
</dbReference>
<evidence type="ECO:0000256" key="5">
    <source>
        <dbReference type="ARBA" id="ARBA00022989"/>
    </source>
</evidence>
<gene>
    <name evidence="8" type="ORF">N7476_000023</name>
</gene>
<feature type="transmembrane region" description="Helical" evidence="7">
    <location>
        <begin position="293"/>
        <end position="314"/>
    </location>
</feature>
<dbReference type="InterPro" id="IPR036259">
    <property type="entry name" value="MFS_trans_sf"/>
</dbReference>
<feature type="transmembrane region" description="Helical" evidence="7">
    <location>
        <begin position="251"/>
        <end position="273"/>
    </location>
</feature>
<dbReference type="FunFam" id="1.20.1250.20:FF:000140">
    <property type="entry name" value="Putative MFS phospholipid transporter"/>
    <property type="match status" value="1"/>
</dbReference>
<name>A0A9W9KZW8_9EURO</name>
<dbReference type="PROSITE" id="PS50850">
    <property type="entry name" value="MFS"/>
    <property type="match status" value="1"/>
</dbReference>
<dbReference type="EMBL" id="JAPZBO010000001">
    <property type="protein sequence ID" value="KAJ5330240.1"/>
    <property type="molecule type" value="Genomic_DNA"/>
</dbReference>
<dbReference type="OrthoDB" id="2153661at2759"/>
<dbReference type="InterPro" id="IPR005828">
    <property type="entry name" value="MFS_sugar_transport-like"/>
</dbReference>
<evidence type="ECO:0000313" key="8">
    <source>
        <dbReference type="EMBL" id="KAJ5330240.1"/>
    </source>
</evidence>
<dbReference type="Pfam" id="PF00083">
    <property type="entry name" value="Sugar_tr"/>
    <property type="match status" value="2"/>
</dbReference>
<evidence type="ECO:0000313" key="9">
    <source>
        <dbReference type="Proteomes" id="UP001147746"/>
    </source>
</evidence>
<dbReference type="AlphaFoldDB" id="A0A9W9KZW8"/>
<comment type="caution">
    <text evidence="8">The sequence shown here is derived from an EMBL/GenBank/DDBJ whole genome shotgun (WGS) entry which is preliminary data.</text>
</comment>
<evidence type="ECO:0000256" key="3">
    <source>
        <dbReference type="ARBA" id="ARBA00022448"/>
    </source>
</evidence>
<dbReference type="InterPro" id="IPR020846">
    <property type="entry name" value="MFS_dom"/>
</dbReference>
<comment type="similarity">
    <text evidence="2">Belongs to the major facilitator superfamily. Sugar transporter (TC 2.A.1.1) family.</text>
</comment>
<dbReference type="GO" id="GO:0005886">
    <property type="term" value="C:plasma membrane"/>
    <property type="evidence" value="ECO:0007669"/>
    <property type="project" value="TreeGrafter"/>
</dbReference>
<keyword evidence="6 7" id="KW-0472">Membrane</keyword>
<feature type="transmembrane region" description="Helical" evidence="7">
    <location>
        <begin position="101"/>
        <end position="122"/>
    </location>
</feature>
<accession>A0A9W9KZW8</accession>
<evidence type="ECO:0000256" key="1">
    <source>
        <dbReference type="ARBA" id="ARBA00004141"/>
    </source>
</evidence>
<dbReference type="SUPFAM" id="SSF103473">
    <property type="entry name" value="MFS general substrate transporter"/>
    <property type="match status" value="1"/>
</dbReference>
<feature type="transmembrane region" description="Helical" evidence="7">
    <location>
        <begin position="387"/>
        <end position="410"/>
    </location>
</feature>
<reference evidence="8" key="1">
    <citation type="submission" date="2022-12" db="EMBL/GenBank/DDBJ databases">
        <authorList>
            <person name="Petersen C."/>
        </authorList>
    </citation>
    <scope>NUCLEOTIDE SEQUENCE</scope>
    <source>
        <strain evidence="8">IBT 21472</strain>
    </source>
</reference>
<proteinExistence type="inferred from homology"/>
<feature type="transmembrane region" description="Helical" evidence="7">
    <location>
        <begin position="75"/>
        <end position="94"/>
    </location>
</feature>